<name>A0AAV0NJE1_9ROSI</name>
<dbReference type="Gene3D" id="3.80.10.10">
    <property type="entry name" value="Ribonuclease Inhibitor"/>
    <property type="match status" value="1"/>
</dbReference>
<dbReference type="Pfam" id="PF00646">
    <property type="entry name" value="F-box"/>
    <property type="match status" value="1"/>
</dbReference>
<reference evidence="3" key="1">
    <citation type="submission" date="2022-08" db="EMBL/GenBank/DDBJ databases">
        <authorList>
            <person name="Gutierrez-Valencia J."/>
        </authorList>
    </citation>
    <scope>NUCLEOTIDE SEQUENCE</scope>
</reference>
<dbReference type="SUPFAM" id="SSF81383">
    <property type="entry name" value="F-box domain"/>
    <property type="match status" value="1"/>
</dbReference>
<evidence type="ECO:0000259" key="2">
    <source>
        <dbReference type="PROSITE" id="PS50181"/>
    </source>
</evidence>
<dbReference type="Proteomes" id="UP001154282">
    <property type="component" value="Unassembled WGS sequence"/>
</dbReference>
<accession>A0AAV0NJE1</accession>
<evidence type="ECO:0000256" key="1">
    <source>
        <dbReference type="SAM" id="MobiDB-lite"/>
    </source>
</evidence>
<dbReference type="PANTHER" id="PTHR31639:SF70">
    <property type="entry name" value="FBD DOMAIN-CONTAINING PROTEIN"/>
    <property type="match status" value="1"/>
</dbReference>
<dbReference type="InterPro" id="IPR032675">
    <property type="entry name" value="LRR_dom_sf"/>
</dbReference>
<dbReference type="InterPro" id="IPR006566">
    <property type="entry name" value="FBD"/>
</dbReference>
<feature type="domain" description="F-box" evidence="2">
    <location>
        <begin position="55"/>
        <end position="106"/>
    </location>
</feature>
<dbReference type="SMART" id="SM00579">
    <property type="entry name" value="FBD"/>
    <property type="match status" value="1"/>
</dbReference>
<feature type="non-terminal residue" evidence="3">
    <location>
        <position position="1"/>
    </location>
</feature>
<dbReference type="InterPro" id="IPR001810">
    <property type="entry name" value="F-box_dom"/>
</dbReference>
<dbReference type="EMBL" id="CAMGYJ010000008">
    <property type="protein sequence ID" value="CAI0458685.1"/>
    <property type="molecule type" value="Genomic_DNA"/>
</dbReference>
<dbReference type="AlphaFoldDB" id="A0AAV0NJE1"/>
<proteinExistence type="predicted"/>
<sequence length="484" mass="54488">SIVNIAARKHEESERVSSSPHPWRFQPFGSCRETLSLLKKALGTEGMKRVCELGADRITNLPVDVIHRILVLLTTKDAAKMATLSTKWRGHWRTIPQLQFAFYENVLKKDRSRSNEIATKLISNIHKVLLVHDGPIAKFQLSVDGLMSCDGIDQIIYYLSNRGLQELALDFSASCIYKLHSSLFNSLYLNSLSLSFCEFRQPPWVVGFSKLTCLSLAQVTLSSDFFESFLLKCPMVQNLSLTSCEGPSNHEIVVPCLKKFFFFGGSQKLHFKCTPLLEVVSILSVHEKVDKPADMVALFATLPALKRVAIDFKILECLAAGVDNLSTGLPTPLHQLKFLHICYLDLGCSLKKARDFVCLIMSSPNLLELTIELDRKQLNQRANKAATSSIGTLLKAESGDGSGCCLQHLRVFRLEFCHGTQVELELVRFVLATAPLLGKLYITPHRKWGPNKASKFMQEVMQYQRVSKEIKIRYKCFWDCDPPS</sequence>
<organism evidence="3 4">
    <name type="scientific">Linum tenue</name>
    <dbReference type="NCBI Taxonomy" id="586396"/>
    <lineage>
        <taxon>Eukaryota</taxon>
        <taxon>Viridiplantae</taxon>
        <taxon>Streptophyta</taxon>
        <taxon>Embryophyta</taxon>
        <taxon>Tracheophyta</taxon>
        <taxon>Spermatophyta</taxon>
        <taxon>Magnoliopsida</taxon>
        <taxon>eudicotyledons</taxon>
        <taxon>Gunneridae</taxon>
        <taxon>Pentapetalae</taxon>
        <taxon>rosids</taxon>
        <taxon>fabids</taxon>
        <taxon>Malpighiales</taxon>
        <taxon>Linaceae</taxon>
        <taxon>Linum</taxon>
    </lineage>
</organism>
<dbReference type="Pfam" id="PF08387">
    <property type="entry name" value="FBD"/>
    <property type="match status" value="1"/>
</dbReference>
<feature type="region of interest" description="Disordered" evidence="1">
    <location>
        <begin position="1"/>
        <end position="21"/>
    </location>
</feature>
<dbReference type="PANTHER" id="PTHR31639">
    <property type="entry name" value="F-BOX PROTEIN-LIKE"/>
    <property type="match status" value="1"/>
</dbReference>
<gene>
    <name evidence="3" type="ORF">LITE_LOCUS33655</name>
</gene>
<evidence type="ECO:0000313" key="3">
    <source>
        <dbReference type="EMBL" id="CAI0458685.1"/>
    </source>
</evidence>
<dbReference type="SUPFAM" id="SSF52047">
    <property type="entry name" value="RNI-like"/>
    <property type="match status" value="1"/>
</dbReference>
<keyword evidence="4" id="KW-1185">Reference proteome</keyword>
<dbReference type="Pfam" id="PF24758">
    <property type="entry name" value="LRR_At5g56370"/>
    <property type="match status" value="1"/>
</dbReference>
<protein>
    <recommendedName>
        <fullName evidence="2">F-box domain-containing protein</fullName>
    </recommendedName>
</protein>
<dbReference type="InterPro" id="IPR055411">
    <property type="entry name" value="LRR_FXL15/At3g58940/PEG3-like"/>
</dbReference>
<evidence type="ECO:0000313" key="4">
    <source>
        <dbReference type="Proteomes" id="UP001154282"/>
    </source>
</evidence>
<comment type="caution">
    <text evidence="3">The sequence shown here is derived from an EMBL/GenBank/DDBJ whole genome shotgun (WGS) entry which is preliminary data.</text>
</comment>
<dbReference type="PROSITE" id="PS50181">
    <property type="entry name" value="FBOX"/>
    <property type="match status" value="1"/>
</dbReference>
<dbReference type="InterPro" id="IPR036047">
    <property type="entry name" value="F-box-like_dom_sf"/>
</dbReference>